<dbReference type="PANTHER" id="PTHR30349:SF82">
    <property type="entry name" value="INTEGRASE_RECOMBINASE YOEC-RELATED"/>
    <property type="match status" value="1"/>
</dbReference>
<reference evidence="4 5" key="1">
    <citation type="submission" date="2024-09" db="EMBL/GenBank/DDBJ databases">
        <authorList>
            <person name="Zhang Y."/>
        </authorList>
    </citation>
    <scope>NUCLEOTIDE SEQUENCE [LARGE SCALE GENOMIC DNA]</scope>
    <source>
        <strain evidence="4 5">ZJ318</strain>
    </source>
</reference>
<organism evidence="4 5">
    <name type="scientific">Shewanella mangrovisoli</name>
    <dbReference type="NCBI Taxonomy" id="2864211"/>
    <lineage>
        <taxon>Bacteria</taxon>
        <taxon>Pseudomonadati</taxon>
        <taxon>Pseudomonadota</taxon>
        <taxon>Gammaproteobacteria</taxon>
        <taxon>Alteromonadales</taxon>
        <taxon>Shewanellaceae</taxon>
        <taxon>Shewanella</taxon>
    </lineage>
</organism>
<dbReference type="PANTHER" id="PTHR30349">
    <property type="entry name" value="PHAGE INTEGRASE-RELATED"/>
    <property type="match status" value="1"/>
</dbReference>
<evidence type="ECO:0000313" key="4">
    <source>
        <dbReference type="EMBL" id="MFB2618394.1"/>
    </source>
</evidence>
<dbReference type="SUPFAM" id="SSF56349">
    <property type="entry name" value="DNA breaking-rejoining enzymes"/>
    <property type="match status" value="1"/>
</dbReference>
<dbReference type="InterPro" id="IPR002104">
    <property type="entry name" value="Integrase_catalytic"/>
</dbReference>
<proteinExistence type="predicted"/>
<dbReference type="InterPro" id="IPR011010">
    <property type="entry name" value="DNA_brk_join_enz"/>
</dbReference>
<keyword evidence="2" id="KW-0233">DNA recombination</keyword>
<dbReference type="Gene3D" id="1.10.443.10">
    <property type="entry name" value="Intergrase catalytic core"/>
    <property type="match status" value="1"/>
</dbReference>
<name>A0ABV4VDP4_9GAMM</name>
<evidence type="ECO:0000256" key="2">
    <source>
        <dbReference type="ARBA" id="ARBA00023172"/>
    </source>
</evidence>
<evidence type="ECO:0000313" key="5">
    <source>
        <dbReference type="Proteomes" id="UP001576708"/>
    </source>
</evidence>
<sequence length="188" mass="21752">MKEVEAVKNRDTIKLISYLLERHFGQQMADVWNIGLNLALRISDLLAIKFSDIQGDRLSIIEQKTGKPANIKLNDKTKALIEAIHERHPEHVYLFQSYRCNQAKDWHAPAKPLTRRAVARAFAYVGEDIKLALGTHSMRKTRGYHLYQASKDIGRVMRMLRHQSEAVTLRYIGITQQQIDKDFVELEI</sequence>
<dbReference type="InterPro" id="IPR013762">
    <property type="entry name" value="Integrase-like_cat_sf"/>
</dbReference>
<dbReference type="RefSeq" id="WP_342200509.1">
    <property type="nucleotide sequence ID" value="NZ_JBCATE010000001.1"/>
</dbReference>
<dbReference type="PROSITE" id="PS51898">
    <property type="entry name" value="TYR_RECOMBINASE"/>
    <property type="match status" value="1"/>
</dbReference>
<dbReference type="Pfam" id="PF00589">
    <property type="entry name" value="Phage_integrase"/>
    <property type="match status" value="1"/>
</dbReference>
<gene>
    <name evidence="4" type="ORF">ACE02W_01035</name>
</gene>
<dbReference type="EMBL" id="JBHFGU010000001">
    <property type="protein sequence ID" value="MFB2618394.1"/>
    <property type="molecule type" value="Genomic_DNA"/>
</dbReference>
<dbReference type="Proteomes" id="UP001576708">
    <property type="component" value="Unassembled WGS sequence"/>
</dbReference>
<comment type="caution">
    <text evidence="4">The sequence shown here is derived from an EMBL/GenBank/DDBJ whole genome shotgun (WGS) entry which is preliminary data.</text>
</comment>
<dbReference type="CDD" id="cd01192">
    <property type="entry name" value="INT_C_like_3"/>
    <property type="match status" value="1"/>
</dbReference>
<keyword evidence="5" id="KW-1185">Reference proteome</keyword>
<feature type="domain" description="Tyr recombinase" evidence="3">
    <location>
        <begin position="2"/>
        <end position="184"/>
    </location>
</feature>
<dbReference type="InterPro" id="IPR050090">
    <property type="entry name" value="Tyrosine_recombinase_XerCD"/>
</dbReference>
<accession>A0ABV4VDP4</accession>
<evidence type="ECO:0000256" key="1">
    <source>
        <dbReference type="ARBA" id="ARBA00022908"/>
    </source>
</evidence>
<protein>
    <submittedName>
        <fullName evidence="4">Site-specific integrase</fullName>
    </submittedName>
</protein>
<keyword evidence="1" id="KW-0229">DNA integration</keyword>
<evidence type="ECO:0000259" key="3">
    <source>
        <dbReference type="PROSITE" id="PS51898"/>
    </source>
</evidence>